<sequence length="101" mass="11101">MLFFKNFMATGYFEGVLTPAQFTQVTGTLSACYGFSSPVPMNFAQGPEGPIPANNLISDILREWSAARLGCAERCLPNLVAFRRIQYAGDETEGAPYMRLP</sequence>
<comment type="caution">
    <text evidence="1">The sequence shown here is derived from an EMBL/GenBank/DDBJ whole genome shotgun (WGS) entry which is preliminary data.</text>
</comment>
<dbReference type="Proteomes" id="UP000037035">
    <property type="component" value="Unassembled WGS sequence"/>
</dbReference>
<gene>
    <name evidence="1" type="ORF">VP01_169g10</name>
</gene>
<dbReference type="PROSITE" id="PS51257">
    <property type="entry name" value="PROKAR_LIPOPROTEIN"/>
    <property type="match status" value="1"/>
</dbReference>
<evidence type="ECO:0000313" key="1">
    <source>
        <dbReference type="EMBL" id="KNZ59591.1"/>
    </source>
</evidence>
<organism evidence="1 2">
    <name type="scientific">Puccinia sorghi</name>
    <dbReference type="NCBI Taxonomy" id="27349"/>
    <lineage>
        <taxon>Eukaryota</taxon>
        <taxon>Fungi</taxon>
        <taxon>Dikarya</taxon>
        <taxon>Basidiomycota</taxon>
        <taxon>Pucciniomycotina</taxon>
        <taxon>Pucciniomycetes</taxon>
        <taxon>Pucciniales</taxon>
        <taxon>Pucciniaceae</taxon>
        <taxon>Puccinia</taxon>
    </lineage>
</organism>
<protein>
    <submittedName>
        <fullName evidence="1">Uncharacterized protein</fullName>
    </submittedName>
</protein>
<proteinExistence type="predicted"/>
<reference evidence="1 2" key="1">
    <citation type="submission" date="2015-08" db="EMBL/GenBank/DDBJ databases">
        <title>Next Generation Sequencing and Analysis of the Genome of Puccinia sorghi L Schw, the Causal Agent of Maize Common Rust.</title>
        <authorList>
            <person name="Rochi L."/>
            <person name="Burguener G."/>
            <person name="Darino M."/>
            <person name="Turjanski A."/>
            <person name="Kreff E."/>
            <person name="Dieguez M.J."/>
            <person name="Sacco F."/>
        </authorList>
    </citation>
    <scope>NUCLEOTIDE SEQUENCE [LARGE SCALE GENOMIC DNA]</scope>
    <source>
        <strain evidence="1 2">RO10H11247</strain>
    </source>
</reference>
<evidence type="ECO:0000313" key="2">
    <source>
        <dbReference type="Proteomes" id="UP000037035"/>
    </source>
</evidence>
<dbReference type="EMBL" id="LAVV01006503">
    <property type="protein sequence ID" value="KNZ59591.1"/>
    <property type="molecule type" value="Genomic_DNA"/>
</dbReference>
<keyword evidence="2" id="KW-1185">Reference proteome</keyword>
<dbReference type="AlphaFoldDB" id="A0A0L6VFL9"/>
<dbReference type="VEuPathDB" id="FungiDB:VP01_169g10"/>
<dbReference type="OrthoDB" id="2507551at2759"/>
<accession>A0A0L6VFL9</accession>
<name>A0A0L6VFL9_9BASI</name>